<evidence type="ECO:0000256" key="8">
    <source>
        <dbReference type="PROSITE-ProRule" id="PRU00703"/>
    </source>
</evidence>
<feature type="domain" description="CBS" evidence="11">
    <location>
        <begin position="274"/>
        <end position="331"/>
    </location>
</feature>
<dbReference type="InterPro" id="IPR005170">
    <property type="entry name" value="Transptr-assoc_dom"/>
</dbReference>
<evidence type="ECO:0000313" key="14">
    <source>
        <dbReference type="Proteomes" id="UP000306912"/>
    </source>
</evidence>
<dbReference type="PROSITE" id="PS51846">
    <property type="entry name" value="CNNM"/>
    <property type="match status" value="1"/>
</dbReference>
<keyword evidence="4" id="KW-0677">Repeat</keyword>
<name>A0A5R8QD64_9FIRM</name>
<feature type="transmembrane region" description="Helical" evidence="10">
    <location>
        <begin position="133"/>
        <end position="152"/>
    </location>
</feature>
<reference evidence="13 14" key="1">
    <citation type="submission" date="2019-05" db="EMBL/GenBank/DDBJ databases">
        <title>Culicoidintestinum kansasii gen. nov., sp. nov. from the gastrointestinal tract of the biting midge, Culicoides sonorensis.</title>
        <authorList>
            <person name="Neupane S."/>
            <person name="Ghosh A."/>
            <person name="Gunther S."/>
            <person name="Martin K."/>
            <person name="Zurek L."/>
        </authorList>
    </citation>
    <scope>NUCLEOTIDE SEQUENCE [LARGE SCALE GENOMIC DNA]</scope>
    <source>
        <strain evidence="13 14">CS-1</strain>
    </source>
</reference>
<comment type="similarity">
    <text evidence="2">Belongs to the UPF0053 family.</text>
</comment>
<feature type="transmembrane region" description="Helical" evidence="10">
    <location>
        <begin position="91"/>
        <end position="112"/>
    </location>
</feature>
<evidence type="ECO:0000256" key="1">
    <source>
        <dbReference type="ARBA" id="ARBA00004141"/>
    </source>
</evidence>
<dbReference type="CDD" id="cd04590">
    <property type="entry name" value="CBS_pair_CorC_HlyC_assoc"/>
    <property type="match status" value="1"/>
</dbReference>
<dbReference type="InterPro" id="IPR002550">
    <property type="entry name" value="CNNM"/>
</dbReference>
<evidence type="ECO:0000256" key="2">
    <source>
        <dbReference type="ARBA" id="ARBA00006337"/>
    </source>
</evidence>
<dbReference type="AlphaFoldDB" id="A0A5R8QD64"/>
<dbReference type="Pfam" id="PF01595">
    <property type="entry name" value="CNNM"/>
    <property type="match status" value="1"/>
</dbReference>
<dbReference type="InterPro" id="IPR000644">
    <property type="entry name" value="CBS_dom"/>
</dbReference>
<dbReference type="InterPro" id="IPR046342">
    <property type="entry name" value="CBS_dom_sf"/>
</dbReference>
<dbReference type="GO" id="GO:0050660">
    <property type="term" value="F:flavin adenine dinucleotide binding"/>
    <property type="evidence" value="ECO:0007669"/>
    <property type="project" value="InterPro"/>
</dbReference>
<dbReference type="SUPFAM" id="SSF54631">
    <property type="entry name" value="CBS-domain pair"/>
    <property type="match status" value="1"/>
</dbReference>
<evidence type="ECO:0000256" key="5">
    <source>
        <dbReference type="ARBA" id="ARBA00022989"/>
    </source>
</evidence>
<evidence type="ECO:0000259" key="12">
    <source>
        <dbReference type="PROSITE" id="PS51846"/>
    </source>
</evidence>
<dbReference type="SMART" id="SM00116">
    <property type="entry name" value="CBS"/>
    <property type="match status" value="2"/>
</dbReference>
<dbReference type="Pfam" id="PF03471">
    <property type="entry name" value="CorC_HlyC"/>
    <property type="match status" value="1"/>
</dbReference>
<organism evidence="13 14">
    <name type="scientific">Culicoidibacter larvae</name>
    <dbReference type="NCBI Taxonomy" id="2579976"/>
    <lineage>
        <taxon>Bacteria</taxon>
        <taxon>Bacillati</taxon>
        <taxon>Bacillota</taxon>
        <taxon>Culicoidibacteria</taxon>
        <taxon>Culicoidibacterales</taxon>
        <taxon>Culicoidibacteraceae</taxon>
        <taxon>Culicoidibacter</taxon>
    </lineage>
</organism>
<dbReference type="InterPro" id="IPR036318">
    <property type="entry name" value="FAD-bd_PCMH-like_sf"/>
</dbReference>
<feature type="domain" description="CNNM transmembrane" evidence="12">
    <location>
        <begin position="5"/>
        <end position="191"/>
    </location>
</feature>
<evidence type="ECO:0000256" key="10">
    <source>
        <dbReference type="SAM" id="Phobius"/>
    </source>
</evidence>
<accession>A0A5R8QD64</accession>
<feature type="transmembrane region" description="Helical" evidence="10">
    <location>
        <begin position="12"/>
        <end position="33"/>
    </location>
</feature>
<dbReference type="SUPFAM" id="SSF56176">
    <property type="entry name" value="FAD-binding/transporter-associated domain-like"/>
    <property type="match status" value="1"/>
</dbReference>
<dbReference type="PROSITE" id="PS51371">
    <property type="entry name" value="CBS"/>
    <property type="match status" value="2"/>
</dbReference>
<keyword evidence="7 9" id="KW-0472">Membrane</keyword>
<dbReference type="GO" id="GO:0005886">
    <property type="term" value="C:plasma membrane"/>
    <property type="evidence" value="ECO:0007669"/>
    <property type="project" value="TreeGrafter"/>
</dbReference>
<dbReference type="InParanoid" id="A0A5R8QD64"/>
<evidence type="ECO:0000256" key="7">
    <source>
        <dbReference type="ARBA" id="ARBA00023136"/>
    </source>
</evidence>
<dbReference type="PANTHER" id="PTHR22777">
    <property type="entry name" value="HEMOLYSIN-RELATED"/>
    <property type="match status" value="1"/>
</dbReference>
<evidence type="ECO:0000256" key="4">
    <source>
        <dbReference type="ARBA" id="ARBA00022737"/>
    </source>
</evidence>
<feature type="domain" description="CBS" evidence="11">
    <location>
        <begin position="210"/>
        <end position="271"/>
    </location>
</feature>
<keyword evidence="14" id="KW-1185">Reference proteome</keyword>
<dbReference type="Proteomes" id="UP000306912">
    <property type="component" value="Unassembled WGS sequence"/>
</dbReference>
<dbReference type="SMART" id="SM01091">
    <property type="entry name" value="CorC_HlyC"/>
    <property type="match status" value="1"/>
</dbReference>
<keyword evidence="6 8" id="KW-0129">CBS domain</keyword>
<dbReference type="Pfam" id="PF00571">
    <property type="entry name" value="CBS"/>
    <property type="match status" value="2"/>
</dbReference>
<proteinExistence type="inferred from homology"/>
<dbReference type="OrthoDB" id="9798188at2"/>
<evidence type="ECO:0000256" key="3">
    <source>
        <dbReference type="ARBA" id="ARBA00022692"/>
    </source>
</evidence>
<keyword evidence="3 9" id="KW-0812">Transmembrane</keyword>
<dbReference type="Gene3D" id="3.10.580.10">
    <property type="entry name" value="CBS-domain"/>
    <property type="match status" value="1"/>
</dbReference>
<comment type="caution">
    <text evidence="13">The sequence shown here is derived from an EMBL/GenBank/DDBJ whole genome shotgun (WGS) entry which is preliminary data.</text>
</comment>
<feature type="transmembrane region" description="Helical" evidence="10">
    <location>
        <begin position="62"/>
        <end position="85"/>
    </location>
</feature>
<dbReference type="Gene3D" id="3.30.465.10">
    <property type="match status" value="1"/>
</dbReference>
<gene>
    <name evidence="13" type="ORF">FEZ08_07265</name>
</gene>
<evidence type="ECO:0000313" key="13">
    <source>
        <dbReference type="EMBL" id="TLG73923.1"/>
    </source>
</evidence>
<evidence type="ECO:0000256" key="6">
    <source>
        <dbReference type="ARBA" id="ARBA00023122"/>
    </source>
</evidence>
<protein>
    <submittedName>
        <fullName evidence="13">HlyC/CorC family transporter</fullName>
    </submittedName>
</protein>
<dbReference type="InterPro" id="IPR016169">
    <property type="entry name" value="FAD-bd_PCMH_sub2"/>
</dbReference>
<evidence type="ECO:0000259" key="11">
    <source>
        <dbReference type="PROSITE" id="PS51371"/>
    </source>
</evidence>
<comment type="subcellular location">
    <subcellularLocation>
        <location evidence="1">Membrane</location>
        <topology evidence="1">Multi-pass membrane protein</topology>
    </subcellularLocation>
</comment>
<dbReference type="InterPro" id="IPR044751">
    <property type="entry name" value="Ion_transp-like_CBS"/>
</dbReference>
<evidence type="ECO:0000256" key="9">
    <source>
        <dbReference type="PROSITE-ProRule" id="PRU01193"/>
    </source>
</evidence>
<dbReference type="EMBL" id="VBWP01000005">
    <property type="protein sequence ID" value="TLG73923.1"/>
    <property type="molecule type" value="Genomic_DNA"/>
</dbReference>
<dbReference type="FunFam" id="3.10.580.10:FF:000002">
    <property type="entry name" value="Magnesium/cobalt efflux protein CorC"/>
    <property type="match status" value="1"/>
</dbReference>
<sequence length="435" mass="48812">MGIDFDPSSIWLLAAIMILIIFSAFFSASEIAFSSVNRVRLRNYAEQGRHNSKLALQMAEDFGTLITTVLIGNNIVNILISTLATALFTKLFGVVGVAYSVVVITIVILIFGEIFPKALAKEYAEGFCIKAAPILKFFIIILKPLSIIFGSIQKLLHRLRKNTDAQPSVTEEELMSLVDAINEEGYIDDEKKDLIRSAIEFNDTPVSEIYVPRVDVFAVNVNDEQAKIVKQLLENHFSRVPVYDESIDNIVGILYERDYLSALVQNKNTKIAKLIKPATFVSAAMKVDDALALMQKNKAHMAIVIDEYGGMAGILTMEDILEELVGEIYDEYDDVVSFVEKVDDHVFKVNGDLNLEDLFEKYLSYPNVPSSEYNTVSGWVFESIQGIPEVGLSFDYESIHVEIIKVDNRRVSEVLLTMHDDYRSEDVAEEADFAE</sequence>
<keyword evidence="5 9" id="KW-1133">Transmembrane helix</keyword>
<dbReference type="RefSeq" id="WP_138191062.1">
    <property type="nucleotide sequence ID" value="NZ_VBWP01000005.1"/>
</dbReference>
<dbReference type="PANTHER" id="PTHR22777:SF17">
    <property type="entry name" value="UPF0053 PROTEIN SLL0260"/>
    <property type="match status" value="1"/>
</dbReference>